<dbReference type="SUPFAM" id="SSF53098">
    <property type="entry name" value="Ribonuclease H-like"/>
    <property type="match status" value="1"/>
</dbReference>
<dbReference type="EnsemblPlants" id="Bo8g079230.1">
    <property type="protein sequence ID" value="Bo8g079230.1"/>
    <property type="gene ID" value="Bo8g079230"/>
</dbReference>
<evidence type="ECO:0000313" key="2">
    <source>
        <dbReference type="Proteomes" id="UP000032141"/>
    </source>
</evidence>
<dbReference type="STRING" id="109376.A0A0D3DRR5"/>
<dbReference type="InterPro" id="IPR012337">
    <property type="entry name" value="RNaseH-like_sf"/>
</dbReference>
<organism evidence="1 2">
    <name type="scientific">Brassica oleracea var. oleracea</name>
    <dbReference type="NCBI Taxonomy" id="109376"/>
    <lineage>
        <taxon>Eukaryota</taxon>
        <taxon>Viridiplantae</taxon>
        <taxon>Streptophyta</taxon>
        <taxon>Embryophyta</taxon>
        <taxon>Tracheophyta</taxon>
        <taxon>Spermatophyta</taxon>
        <taxon>Magnoliopsida</taxon>
        <taxon>eudicotyledons</taxon>
        <taxon>Gunneridae</taxon>
        <taxon>Pentapetalae</taxon>
        <taxon>rosids</taxon>
        <taxon>malvids</taxon>
        <taxon>Brassicales</taxon>
        <taxon>Brassicaceae</taxon>
        <taxon>Brassiceae</taxon>
        <taxon>Brassica</taxon>
    </lineage>
</organism>
<evidence type="ECO:0008006" key="3">
    <source>
        <dbReference type="Google" id="ProtNLM"/>
    </source>
</evidence>
<dbReference type="InterPro" id="IPR052035">
    <property type="entry name" value="ZnF_BED_domain_contain"/>
</dbReference>
<dbReference type="PANTHER" id="PTHR46481:SF2">
    <property type="entry name" value="BED-TYPE DOMAIN-CONTAINING PROTEIN"/>
    <property type="match status" value="1"/>
</dbReference>
<accession>A0A0D3DRR5</accession>
<reference evidence="1" key="2">
    <citation type="submission" date="2015-03" db="UniProtKB">
        <authorList>
            <consortium name="EnsemblPlants"/>
        </authorList>
    </citation>
    <scope>IDENTIFICATION</scope>
</reference>
<name>A0A0D3DRR5_BRAOL</name>
<protein>
    <recommendedName>
        <fullName evidence="3">hAT-like transposase RNase-H fold domain-containing protein</fullName>
    </recommendedName>
</protein>
<keyword evidence="2" id="KW-1185">Reference proteome</keyword>
<reference evidence="1 2" key="1">
    <citation type="journal article" date="2014" name="Genome Biol.">
        <title>Transcriptome and methylome profiling reveals relics of genome dominance in the mesopolyploid Brassica oleracea.</title>
        <authorList>
            <person name="Parkin I.A."/>
            <person name="Koh C."/>
            <person name="Tang H."/>
            <person name="Robinson S.J."/>
            <person name="Kagale S."/>
            <person name="Clarke W.E."/>
            <person name="Town C.D."/>
            <person name="Nixon J."/>
            <person name="Krishnakumar V."/>
            <person name="Bidwell S.L."/>
            <person name="Denoeud F."/>
            <person name="Belcram H."/>
            <person name="Links M.G."/>
            <person name="Just J."/>
            <person name="Clarke C."/>
            <person name="Bender T."/>
            <person name="Huebert T."/>
            <person name="Mason A.S."/>
            <person name="Pires J.C."/>
            <person name="Barker G."/>
            <person name="Moore J."/>
            <person name="Walley P.G."/>
            <person name="Manoli S."/>
            <person name="Batley J."/>
            <person name="Edwards D."/>
            <person name="Nelson M.N."/>
            <person name="Wang X."/>
            <person name="Paterson A.H."/>
            <person name="King G."/>
            <person name="Bancroft I."/>
            <person name="Chalhoub B."/>
            <person name="Sharpe A.G."/>
        </authorList>
    </citation>
    <scope>NUCLEOTIDE SEQUENCE</scope>
    <source>
        <strain evidence="1 2">cv. TO1000</strain>
    </source>
</reference>
<dbReference type="eggNOG" id="KOG1121">
    <property type="taxonomic scope" value="Eukaryota"/>
</dbReference>
<proteinExistence type="predicted"/>
<dbReference type="HOGENOM" id="CLU_1279251_0_0_1"/>
<dbReference type="AlphaFoldDB" id="A0A0D3DRR5"/>
<dbReference type="PANTHER" id="PTHR46481">
    <property type="entry name" value="ZINC FINGER BED DOMAIN-CONTAINING PROTEIN 4"/>
    <property type="match status" value="1"/>
</dbReference>
<evidence type="ECO:0000313" key="1">
    <source>
        <dbReference type="EnsemblPlants" id="Bo8g079230.1"/>
    </source>
</evidence>
<dbReference type="Proteomes" id="UP000032141">
    <property type="component" value="Chromosome C8"/>
</dbReference>
<sequence>MGCSNNWCELYGSHTSLCGCFVAIVLHGNKYITNHKGQTKPTVLLDCLAQWGIEKIFCIIVDNATANTCALRKFQSSFSLLSNEAFVMDGEFMHIRCAAHITNLIVNDGLAEVDENVSTIRNAVGYVRSSTPRLRSFELWIDSGKLTRGNFPLDVKTRWNSTYLMLSKALEFRLAFDKMEAEDMLYNDYFMEFEGGAQDGGRGHDCYNPEESDGVE</sequence>
<dbReference type="Gramene" id="Bo8g079230.1">
    <property type="protein sequence ID" value="Bo8g079230.1"/>
    <property type="gene ID" value="Bo8g079230"/>
</dbReference>